<dbReference type="PANTHER" id="PTHR31151:SF0">
    <property type="entry name" value="PROLINE-TRNA LIGASE (DUF1680)"/>
    <property type="match status" value="1"/>
</dbReference>
<reference evidence="3 4" key="1">
    <citation type="submission" date="2021-03" db="EMBL/GenBank/DDBJ databases">
        <title>Sequencing the genomes of 1000 actinobacteria strains.</title>
        <authorList>
            <person name="Klenk H.-P."/>
        </authorList>
    </citation>
    <scope>NUCLEOTIDE SEQUENCE [LARGE SCALE GENOMIC DNA]</scope>
    <source>
        <strain evidence="3 4">DSM 14566</strain>
    </source>
</reference>
<feature type="domain" description="Non-reducing end beta-L-arabinofuranosidase-like GH127 middle" evidence="2">
    <location>
        <begin position="388"/>
        <end position="481"/>
    </location>
</feature>
<name>A0ABS4X6N1_9MICO</name>
<evidence type="ECO:0000259" key="1">
    <source>
        <dbReference type="Pfam" id="PF07944"/>
    </source>
</evidence>
<comment type="caution">
    <text evidence="3">The sequence shown here is derived from an EMBL/GenBank/DDBJ whole genome shotgun (WGS) entry which is preliminary data.</text>
</comment>
<evidence type="ECO:0008006" key="5">
    <source>
        <dbReference type="Google" id="ProtNLM"/>
    </source>
</evidence>
<dbReference type="InterPro" id="IPR049046">
    <property type="entry name" value="Beta-AFase-like_GH127_middle"/>
</dbReference>
<dbReference type="Pfam" id="PF20736">
    <property type="entry name" value="Glyco_hydro127M"/>
    <property type="match status" value="1"/>
</dbReference>
<evidence type="ECO:0000259" key="2">
    <source>
        <dbReference type="Pfam" id="PF20736"/>
    </source>
</evidence>
<dbReference type="EMBL" id="JAGIOD010000002">
    <property type="protein sequence ID" value="MBP2384124.1"/>
    <property type="molecule type" value="Genomic_DNA"/>
</dbReference>
<feature type="domain" description="Non-reducing end beta-L-arabinofuranosidase-like GH127 catalytic" evidence="1">
    <location>
        <begin position="67"/>
        <end position="373"/>
    </location>
</feature>
<dbReference type="PANTHER" id="PTHR31151">
    <property type="entry name" value="PROLINE-TRNA LIGASE (DUF1680)"/>
    <property type="match status" value="1"/>
</dbReference>
<protein>
    <recommendedName>
        <fullName evidence="5">Glycosyl hydrolase</fullName>
    </recommendedName>
</protein>
<dbReference type="Proteomes" id="UP001519290">
    <property type="component" value="Unassembled WGS sequence"/>
</dbReference>
<evidence type="ECO:0000313" key="4">
    <source>
        <dbReference type="Proteomes" id="UP001519290"/>
    </source>
</evidence>
<accession>A0ABS4X6N1</accession>
<evidence type="ECO:0000313" key="3">
    <source>
        <dbReference type="EMBL" id="MBP2384124.1"/>
    </source>
</evidence>
<dbReference type="InterPro" id="IPR012878">
    <property type="entry name" value="Beta-AFase-like_GH127_cat"/>
</dbReference>
<gene>
    <name evidence="3" type="ORF">JOF43_004113</name>
</gene>
<proteinExistence type="predicted"/>
<sequence length="627" mass="69446">MMLPQPRLHQAATTLPPGAIRPRGWLERQLRLQAEGITGRLQEIWPDVGPDSGWLGGPGEDWERGPYYLDGLVPLAHALGDQGLIAKARPWIEWMLASQRADGFFGPDRNEDWWPRMVAAKVLVQHADATGDERVAPFLLRWHRYQHEHLPSRPLSDWGRARGAEDVLTIAWTFRATGQEWLLELAALVQEQTFDWNQYLTTDLITGQAQVFTHSTHGVNVAQGLKTGATAHLLDGDPAHRERTEAALANLERWHGQAHGWFSGDEWLGGREATAGIETCLVVEMMHTAGTLSRIFGDAVHGDRLESLALNLLPASSDPRMRAHQYHQQGTQIEASVARRNWSYSSDDANVFGLEPHFGCCTANLHQGWPKFATSLWARDTDGGLRAVAYAPAEIRADSGGTPVTITVETEYPFEETVRLRVEAVDGGARFPLRLRIPTWCEQPELTVDGVRVPARPGPDGHVELARDWAGTTLVALTLPMRARILRRERQAAAVHLGPLVMVASPGETWTAVPEAPGLGEWEIHPRTTWNWALTDLEDAPRWRVGRGAVPEAPFALGEATWLEATGCRVRAWEKDGASADVPPAGPVLDHGPVHTFRLVPYGTARLRVMEFPVAGAWRSAGNEQEF</sequence>
<dbReference type="RefSeq" id="WP_209905003.1">
    <property type="nucleotide sequence ID" value="NZ_BAAAJW010000001.1"/>
</dbReference>
<keyword evidence="4" id="KW-1185">Reference proteome</keyword>
<dbReference type="InterPro" id="IPR008928">
    <property type="entry name" value="6-hairpin_glycosidase_sf"/>
</dbReference>
<dbReference type="SUPFAM" id="SSF48208">
    <property type="entry name" value="Six-hairpin glycosidases"/>
    <property type="match status" value="1"/>
</dbReference>
<dbReference type="Pfam" id="PF07944">
    <property type="entry name" value="Beta-AFase-like_GH127_cat"/>
    <property type="match status" value="1"/>
</dbReference>
<organism evidence="3 4">
    <name type="scientific">Brachybacterium sacelli</name>
    <dbReference type="NCBI Taxonomy" id="173364"/>
    <lineage>
        <taxon>Bacteria</taxon>
        <taxon>Bacillati</taxon>
        <taxon>Actinomycetota</taxon>
        <taxon>Actinomycetes</taxon>
        <taxon>Micrococcales</taxon>
        <taxon>Dermabacteraceae</taxon>
        <taxon>Brachybacterium</taxon>
    </lineage>
</organism>